<dbReference type="Proteomes" id="UP000267516">
    <property type="component" value="Segment"/>
</dbReference>
<evidence type="ECO:0000313" key="1">
    <source>
        <dbReference type="EMBL" id="ATU83770.1"/>
    </source>
</evidence>
<accession>A0A2D3I5U0</accession>
<reference evidence="1" key="1">
    <citation type="journal article" date="2018" name="Aquaculture">
        <title>Complete genome sequence of a white spot syndrome virus associated with a disease incursion in Australia.</title>
        <authorList>
            <person name="Oakey J."/>
            <person name="Smith C.S."/>
        </authorList>
    </citation>
    <scope>NUCLEOTIDE SEQUENCE [LARGE SCALE GENOMIC DNA]</scope>
    <source>
        <strain evidence="1">WSSV-AU</strain>
    </source>
</reference>
<dbReference type="EMBL" id="MF768985">
    <property type="protein sequence ID" value="ATU83770.1"/>
    <property type="molecule type" value="Genomic_DNA"/>
</dbReference>
<proteinExistence type="predicted"/>
<organism evidence="1">
    <name type="scientific">White spot syndrome virus</name>
    <dbReference type="NCBI Taxonomy" id="342409"/>
    <lineage>
        <taxon>Viruses</taxon>
        <taxon>Viruses incertae sedis</taxon>
        <taxon>Naldaviricetes</taxon>
        <taxon>Nimaviridae</taxon>
        <taxon>Whispovirus</taxon>
    </lineage>
</organism>
<name>A0A2D3I5U0_9VIRU</name>
<protein>
    <submittedName>
        <fullName evidence="1">ORF111</fullName>
    </submittedName>
</protein>
<sequence length="85" mass="10361">MRKCLTHQTLDEGLTVLPGHSWGYDPNETIANPTHRRQYPLCTRMREMMFRTIFHFRELHWSNQNSWGLFRCQISYCGLLKKYRR</sequence>